<dbReference type="AlphaFoldDB" id="A0DLP5"/>
<gene>
    <name evidence="1" type="ORF">GSPATT00039594001</name>
</gene>
<protein>
    <submittedName>
        <fullName evidence="1">Uncharacterized protein</fullName>
    </submittedName>
</protein>
<evidence type="ECO:0000313" key="2">
    <source>
        <dbReference type="Proteomes" id="UP000000600"/>
    </source>
</evidence>
<evidence type="ECO:0000313" key="1">
    <source>
        <dbReference type="EMBL" id="CAK83962.1"/>
    </source>
</evidence>
<dbReference type="KEGG" id="ptm:GSPATT00039594001"/>
<reference evidence="1 2" key="1">
    <citation type="journal article" date="2006" name="Nature">
        <title>Global trends of whole-genome duplications revealed by the ciliate Paramecium tetraurelia.</title>
        <authorList>
            <consortium name="Genoscope"/>
            <person name="Aury J.-M."/>
            <person name="Jaillon O."/>
            <person name="Duret L."/>
            <person name="Noel B."/>
            <person name="Jubin C."/>
            <person name="Porcel B.M."/>
            <person name="Segurens B."/>
            <person name="Daubin V."/>
            <person name="Anthouard V."/>
            <person name="Aiach N."/>
            <person name="Arnaiz O."/>
            <person name="Billaut A."/>
            <person name="Beisson J."/>
            <person name="Blanc I."/>
            <person name="Bouhouche K."/>
            <person name="Camara F."/>
            <person name="Duharcourt S."/>
            <person name="Guigo R."/>
            <person name="Gogendeau D."/>
            <person name="Katinka M."/>
            <person name="Keller A.-M."/>
            <person name="Kissmehl R."/>
            <person name="Klotz C."/>
            <person name="Koll F."/>
            <person name="Le Moue A."/>
            <person name="Lepere C."/>
            <person name="Malinsky S."/>
            <person name="Nowacki M."/>
            <person name="Nowak J.K."/>
            <person name="Plattner H."/>
            <person name="Poulain J."/>
            <person name="Ruiz F."/>
            <person name="Serrano V."/>
            <person name="Zagulski M."/>
            <person name="Dessen P."/>
            <person name="Betermier M."/>
            <person name="Weissenbach J."/>
            <person name="Scarpelli C."/>
            <person name="Schachter V."/>
            <person name="Sperling L."/>
            <person name="Meyer E."/>
            <person name="Cohen J."/>
            <person name="Wincker P."/>
        </authorList>
    </citation>
    <scope>NUCLEOTIDE SEQUENCE [LARGE SCALE GENOMIC DNA]</scope>
    <source>
        <strain evidence="1 2">Stock d4-2</strain>
    </source>
</reference>
<dbReference type="HOGENOM" id="CLU_699189_0_0_1"/>
<name>A0DLP5_PARTE</name>
<accession>A0DLP5</accession>
<dbReference type="InParanoid" id="A0DLP5"/>
<dbReference type="RefSeq" id="XP_001451359.1">
    <property type="nucleotide sequence ID" value="XM_001451322.1"/>
</dbReference>
<dbReference type="EMBL" id="CT868492">
    <property type="protein sequence ID" value="CAK83962.1"/>
    <property type="molecule type" value="Genomic_DNA"/>
</dbReference>
<organism evidence="1 2">
    <name type="scientific">Paramecium tetraurelia</name>
    <dbReference type="NCBI Taxonomy" id="5888"/>
    <lineage>
        <taxon>Eukaryota</taxon>
        <taxon>Sar</taxon>
        <taxon>Alveolata</taxon>
        <taxon>Ciliophora</taxon>
        <taxon>Intramacronucleata</taxon>
        <taxon>Oligohymenophorea</taxon>
        <taxon>Peniculida</taxon>
        <taxon>Parameciidae</taxon>
        <taxon>Paramecium</taxon>
    </lineage>
</organism>
<keyword evidence="2" id="KW-1185">Reference proteome</keyword>
<sequence>MIIRALMQRTSLDGKVELDEKQFETILLILDVSIPKPICFVQALSEASSKILRQILLIYKCDCSKDFLISQQKRLVYLLQVEVNQQIIKELTSILEQLRSIKLKLLIERIIEFHQKMEKDISLEYLEFEVFLPQDQEVLSKHTQFANQQRNYYQQPQQQIPQQFQNQKFQQAQPQQQQQQQQVRFISNKISISIIYQFLNIISMASKLDSKQIDAKQYDELSSLISDEVGSFGTTYDPTLFPIRQKIRDALVYLLQLQKLELKSFENLWYLSEQLKLYLERATNDIQINSQRKQTFPFLNSIISTYKNPIKESIEYTQLKTEILKEQYWNVRDTLHIEFHNMMKIIENYDGTNQQNFLQIARIHYQVEFKQYLEKLKNVGSNQVKSAVNLIIQTQ</sequence>
<dbReference type="SUPFAM" id="SSF81995">
    <property type="entry name" value="beta-sandwich domain of Sec23/24"/>
    <property type="match status" value="1"/>
</dbReference>
<proteinExistence type="predicted"/>
<dbReference type="Proteomes" id="UP000000600">
    <property type="component" value="Unassembled WGS sequence"/>
</dbReference>
<dbReference type="OrthoDB" id="312709at2759"/>
<dbReference type="GeneID" id="5037144"/>